<keyword evidence="3" id="KW-0723">Serine/threonine-protein kinase</keyword>
<keyword evidence="6" id="KW-0547">Nucleotide-binding</keyword>
<evidence type="ECO:0000313" key="13">
    <source>
        <dbReference type="EMBL" id="GGF38705.1"/>
    </source>
</evidence>
<dbReference type="SMART" id="SM00090">
    <property type="entry name" value="RIO"/>
    <property type="match status" value="1"/>
</dbReference>
<keyword evidence="7" id="KW-0418">Kinase</keyword>
<dbReference type="InterPro" id="IPR000687">
    <property type="entry name" value="RIO_kinase"/>
</dbReference>
<keyword evidence="14" id="KW-1185">Reference proteome</keyword>
<dbReference type="RefSeq" id="WP_188778843.1">
    <property type="nucleotide sequence ID" value="NZ_BMKQ01000001.1"/>
</dbReference>
<evidence type="ECO:0000256" key="3">
    <source>
        <dbReference type="ARBA" id="ARBA00022527"/>
    </source>
</evidence>
<evidence type="ECO:0000313" key="14">
    <source>
        <dbReference type="Proteomes" id="UP000649179"/>
    </source>
</evidence>
<keyword evidence="9" id="KW-0460">Magnesium</keyword>
<dbReference type="AlphaFoldDB" id="A0A917BE67"/>
<sequence length="277" mass="30617">MSTDPADHPSSDFTLDWEVVDVPDGSRLTSYWDVEPLCRGPEPVPDWVVLDRGAVDTDLGVLKTGKEGDVSLLERSGKDGTVVLAAKRYRDQDHRSFRRGEEYAEGRRVRDSRVTRAIAKGSAFGRAAAAGQWASAEWDQLKRFWLLGVPVPYPVQIDGTEILMELVLDEDGAPAPRLARERPGHARLASYFDQLREAMRAMAEQGWVHGDLSPYNLLAAGDRLVVIDLPQAVDLVANPQGSEFLLRDCHHVCAWFAARGLDVDADALFAELIAAAW</sequence>
<evidence type="ECO:0000256" key="8">
    <source>
        <dbReference type="ARBA" id="ARBA00022840"/>
    </source>
</evidence>
<dbReference type="Pfam" id="PF01163">
    <property type="entry name" value="RIO1"/>
    <property type="match status" value="1"/>
</dbReference>
<evidence type="ECO:0000256" key="6">
    <source>
        <dbReference type="ARBA" id="ARBA00022741"/>
    </source>
</evidence>
<evidence type="ECO:0000256" key="5">
    <source>
        <dbReference type="ARBA" id="ARBA00022723"/>
    </source>
</evidence>
<dbReference type="GO" id="GO:0004674">
    <property type="term" value="F:protein serine/threonine kinase activity"/>
    <property type="evidence" value="ECO:0007669"/>
    <property type="project" value="UniProtKB-KW"/>
</dbReference>
<gene>
    <name evidence="13" type="ORF">GCM10011519_10380</name>
</gene>
<dbReference type="GO" id="GO:0005524">
    <property type="term" value="F:ATP binding"/>
    <property type="evidence" value="ECO:0007669"/>
    <property type="project" value="UniProtKB-KW"/>
</dbReference>
<name>A0A917BE67_9ACTN</name>
<dbReference type="GO" id="GO:0046872">
    <property type="term" value="F:metal ion binding"/>
    <property type="evidence" value="ECO:0007669"/>
    <property type="project" value="UniProtKB-KW"/>
</dbReference>
<accession>A0A917BE67</accession>
<dbReference type="InterPro" id="IPR018934">
    <property type="entry name" value="RIO_dom"/>
</dbReference>
<comment type="catalytic activity">
    <reaction evidence="10">
        <text>L-threonyl-[protein] + ATP = O-phospho-L-threonyl-[protein] + ADP + H(+)</text>
        <dbReference type="Rhea" id="RHEA:46608"/>
        <dbReference type="Rhea" id="RHEA-COMP:11060"/>
        <dbReference type="Rhea" id="RHEA-COMP:11605"/>
        <dbReference type="ChEBI" id="CHEBI:15378"/>
        <dbReference type="ChEBI" id="CHEBI:30013"/>
        <dbReference type="ChEBI" id="CHEBI:30616"/>
        <dbReference type="ChEBI" id="CHEBI:61977"/>
        <dbReference type="ChEBI" id="CHEBI:456216"/>
        <dbReference type="EC" id="2.7.11.1"/>
    </reaction>
</comment>
<dbReference type="Gene3D" id="1.10.510.10">
    <property type="entry name" value="Transferase(Phosphotransferase) domain 1"/>
    <property type="match status" value="1"/>
</dbReference>
<evidence type="ECO:0000256" key="2">
    <source>
        <dbReference type="ARBA" id="ARBA00012513"/>
    </source>
</evidence>
<evidence type="ECO:0000256" key="7">
    <source>
        <dbReference type="ARBA" id="ARBA00022777"/>
    </source>
</evidence>
<evidence type="ECO:0000256" key="1">
    <source>
        <dbReference type="ARBA" id="ARBA00009196"/>
    </source>
</evidence>
<organism evidence="13 14">
    <name type="scientific">Marmoricola endophyticus</name>
    <dbReference type="NCBI Taxonomy" id="2040280"/>
    <lineage>
        <taxon>Bacteria</taxon>
        <taxon>Bacillati</taxon>
        <taxon>Actinomycetota</taxon>
        <taxon>Actinomycetes</taxon>
        <taxon>Propionibacteriales</taxon>
        <taxon>Nocardioidaceae</taxon>
        <taxon>Marmoricola</taxon>
    </lineage>
</organism>
<evidence type="ECO:0000256" key="11">
    <source>
        <dbReference type="ARBA" id="ARBA00048679"/>
    </source>
</evidence>
<reference evidence="13" key="2">
    <citation type="submission" date="2020-09" db="EMBL/GenBank/DDBJ databases">
        <authorList>
            <person name="Sun Q."/>
            <person name="Zhou Y."/>
        </authorList>
    </citation>
    <scope>NUCLEOTIDE SEQUENCE</scope>
    <source>
        <strain evidence="13">CGMCC 1.16067</strain>
    </source>
</reference>
<keyword evidence="8" id="KW-0067">ATP-binding</keyword>
<dbReference type="Gene3D" id="3.30.200.20">
    <property type="entry name" value="Phosphorylase Kinase, domain 1"/>
    <property type="match status" value="1"/>
</dbReference>
<dbReference type="Proteomes" id="UP000649179">
    <property type="component" value="Unassembled WGS sequence"/>
</dbReference>
<dbReference type="EMBL" id="BMKQ01000001">
    <property type="protein sequence ID" value="GGF38705.1"/>
    <property type="molecule type" value="Genomic_DNA"/>
</dbReference>
<evidence type="ECO:0000259" key="12">
    <source>
        <dbReference type="SMART" id="SM00090"/>
    </source>
</evidence>
<dbReference type="InterPro" id="IPR011009">
    <property type="entry name" value="Kinase-like_dom_sf"/>
</dbReference>
<comment type="caution">
    <text evidence="13">The sequence shown here is derived from an EMBL/GenBank/DDBJ whole genome shotgun (WGS) entry which is preliminary data.</text>
</comment>
<keyword evidence="4" id="KW-0808">Transferase</keyword>
<comment type="similarity">
    <text evidence="1">Belongs to the protein kinase superfamily. RIO-type Ser/Thr kinase family.</text>
</comment>
<evidence type="ECO:0000256" key="4">
    <source>
        <dbReference type="ARBA" id="ARBA00022679"/>
    </source>
</evidence>
<comment type="catalytic activity">
    <reaction evidence="11">
        <text>L-seryl-[protein] + ATP = O-phospho-L-seryl-[protein] + ADP + H(+)</text>
        <dbReference type="Rhea" id="RHEA:17989"/>
        <dbReference type="Rhea" id="RHEA-COMP:9863"/>
        <dbReference type="Rhea" id="RHEA-COMP:11604"/>
        <dbReference type="ChEBI" id="CHEBI:15378"/>
        <dbReference type="ChEBI" id="CHEBI:29999"/>
        <dbReference type="ChEBI" id="CHEBI:30616"/>
        <dbReference type="ChEBI" id="CHEBI:83421"/>
        <dbReference type="ChEBI" id="CHEBI:456216"/>
        <dbReference type="EC" id="2.7.11.1"/>
    </reaction>
</comment>
<proteinExistence type="inferred from homology"/>
<protein>
    <recommendedName>
        <fullName evidence="2">non-specific serine/threonine protein kinase</fullName>
        <ecNumber evidence="2">2.7.11.1</ecNumber>
    </recommendedName>
</protein>
<feature type="domain" description="RIO kinase" evidence="12">
    <location>
        <begin position="51"/>
        <end position="274"/>
    </location>
</feature>
<dbReference type="EC" id="2.7.11.1" evidence="2"/>
<reference evidence="13" key="1">
    <citation type="journal article" date="2014" name="Int. J. Syst. Evol. Microbiol.">
        <title>Complete genome sequence of Corynebacterium casei LMG S-19264T (=DSM 44701T), isolated from a smear-ripened cheese.</title>
        <authorList>
            <consortium name="US DOE Joint Genome Institute (JGI-PGF)"/>
            <person name="Walter F."/>
            <person name="Albersmeier A."/>
            <person name="Kalinowski J."/>
            <person name="Ruckert C."/>
        </authorList>
    </citation>
    <scope>NUCLEOTIDE SEQUENCE</scope>
    <source>
        <strain evidence="13">CGMCC 1.16067</strain>
    </source>
</reference>
<dbReference type="SUPFAM" id="SSF56112">
    <property type="entry name" value="Protein kinase-like (PK-like)"/>
    <property type="match status" value="1"/>
</dbReference>
<evidence type="ECO:0000256" key="9">
    <source>
        <dbReference type="ARBA" id="ARBA00022842"/>
    </source>
</evidence>
<dbReference type="PANTHER" id="PTHR45723">
    <property type="entry name" value="SERINE/THREONINE-PROTEIN KINASE RIO1"/>
    <property type="match status" value="1"/>
</dbReference>
<keyword evidence="5" id="KW-0479">Metal-binding</keyword>
<evidence type="ECO:0000256" key="10">
    <source>
        <dbReference type="ARBA" id="ARBA00047899"/>
    </source>
</evidence>
<dbReference type="InterPro" id="IPR051272">
    <property type="entry name" value="RIO-type_Ser/Thr_kinase"/>
</dbReference>